<dbReference type="PROSITE" id="PS51833">
    <property type="entry name" value="HDOD"/>
    <property type="match status" value="1"/>
</dbReference>
<evidence type="ECO:0000259" key="1">
    <source>
        <dbReference type="PROSITE" id="PS50883"/>
    </source>
</evidence>
<gene>
    <name evidence="3" type="ORF">HLI_13860</name>
</gene>
<dbReference type="Proteomes" id="UP000287756">
    <property type="component" value="Chromosome"/>
</dbReference>
<dbReference type="Gene3D" id="1.10.3210.10">
    <property type="entry name" value="Hypothetical protein af1432"/>
    <property type="match status" value="1"/>
</dbReference>
<name>A0A410MES5_9BACI</name>
<sequence>MEVFVARQPILNVNDEVYAYELLYRNSEENRFVPIDANQATSEVLMNSFVTIGLERLSQNKPCFINFTEDLLFEKVPEYFNPQQLVVEILEHVSFSLDLIRVCRELKGKGYLIALDDVIDLDRASLYELLPYVDILKVDIRAVTKENRWKIIRLTEDFNLTLLAEKVETREEHHQCKEEGFELFQGFYYSKPLIVKGLEIPFYTGTYFQMIKELSATEEEVNIEKVTEILEQDVALTYKLLRLINSSQYRVKVPVQSIKQAVMLLGTESLKKWLYVLSVEQTAPVTSSKTQLILKTSLLRAKMCEQIAIRIRTKAKADGFFLTGFMSLIDVITQKPVGEVINLLPLDTAIKEALLGTENIYRQILDMVIGMEKADFEILESHLIVGGVGFTEIFEIYGQAIAWTDQLYQEHFTESAT</sequence>
<accession>A0A410MES5</accession>
<dbReference type="InterPro" id="IPR035919">
    <property type="entry name" value="EAL_sf"/>
</dbReference>
<proteinExistence type="predicted"/>
<evidence type="ECO:0000313" key="3">
    <source>
        <dbReference type="EMBL" id="QAS53197.1"/>
    </source>
</evidence>
<dbReference type="OrthoDB" id="9804751at2"/>
<dbReference type="PANTHER" id="PTHR33525">
    <property type="match status" value="1"/>
</dbReference>
<dbReference type="EMBL" id="CP026118">
    <property type="protein sequence ID" value="QAS53197.1"/>
    <property type="molecule type" value="Genomic_DNA"/>
</dbReference>
<evidence type="ECO:0000313" key="4">
    <source>
        <dbReference type="Proteomes" id="UP000287756"/>
    </source>
</evidence>
<dbReference type="RefSeq" id="WP_128525475.1">
    <property type="nucleotide sequence ID" value="NZ_CANLVY010000001.1"/>
</dbReference>
<dbReference type="Pfam" id="PF00563">
    <property type="entry name" value="EAL"/>
    <property type="match status" value="1"/>
</dbReference>
<dbReference type="InterPro" id="IPR013976">
    <property type="entry name" value="HDOD"/>
</dbReference>
<dbReference type="AlphaFoldDB" id="A0A410MES5"/>
<dbReference type="PROSITE" id="PS50883">
    <property type="entry name" value="EAL"/>
    <property type="match status" value="1"/>
</dbReference>
<feature type="domain" description="HDOD" evidence="2">
    <location>
        <begin position="200"/>
        <end position="392"/>
    </location>
</feature>
<dbReference type="KEGG" id="hli:HLI_13860"/>
<organism evidence="3 4">
    <name type="scientific">Halobacillus litoralis</name>
    <dbReference type="NCBI Taxonomy" id="45668"/>
    <lineage>
        <taxon>Bacteria</taxon>
        <taxon>Bacillati</taxon>
        <taxon>Bacillota</taxon>
        <taxon>Bacilli</taxon>
        <taxon>Bacillales</taxon>
        <taxon>Bacillaceae</taxon>
        <taxon>Halobacillus</taxon>
    </lineage>
</organism>
<reference evidence="3 4" key="1">
    <citation type="submission" date="2018-01" db="EMBL/GenBank/DDBJ databases">
        <title>The whole genome sequencing and assembly of Halobacillus litoralis ERB031 strain.</title>
        <authorList>
            <person name="Lee S.-J."/>
            <person name="Park M.-K."/>
            <person name="Kim J.-Y."/>
            <person name="Lee Y.-J."/>
            <person name="Yi H."/>
            <person name="Bahn Y.-S."/>
            <person name="Kim J.F."/>
            <person name="Lee D.-W."/>
        </authorList>
    </citation>
    <scope>NUCLEOTIDE SEQUENCE [LARGE SCALE GENOMIC DNA]</scope>
    <source>
        <strain evidence="3 4">ERB 031</strain>
    </source>
</reference>
<dbReference type="PANTHER" id="PTHR33525:SF4">
    <property type="entry name" value="CYCLIC DI-GMP PHOSPHODIESTERASE CDGJ"/>
    <property type="match status" value="1"/>
</dbReference>
<dbReference type="PIRSF" id="PIRSF003180">
    <property type="entry name" value="DiGMPpdiest_YuxH"/>
    <property type="match status" value="1"/>
</dbReference>
<dbReference type="Pfam" id="PF08668">
    <property type="entry name" value="HDOD"/>
    <property type="match status" value="1"/>
</dbReference>
<feature type="domain" description="EAL" evidence="1">
    <location>
        <begin position="1"/>
        <end position="206"/>
    </location>
</feature>
<dbReference type="InterPro" id="IPR001633">
    <property type="entry name" value="EAL_dom"/>
</dbReference>
<dbReference type="InterPro" id="IPR014408">
    <property type="entry name" value="dGMP_Pdiesterase_EAL/HD-GYP"/>
</dbReference>
<dbReference type="SUPFAM" id="SSF141868">
    <property type="entry name" value="EAL domain-like"/>
    <property type="match status" value="1"/>
</dbReference>
<dbReference type="InterPro" id="IPR052340">
    <property type="entry name" value="RNase_Y/CdgJ"/>
</dbReference>
<dbReference type="SUPFAM" id="SSF109604">
    <property type="entry name" value="HD-domain/PDEase-like"/>
    <property type="match status" value="1"/>
</dbReference>
<dbReference type="SMART" id="SM00052">
    <property type="entry name" value="EAL"/>
    <property type="match status" value="1"/>
</dbReference>
<dbReference type="Gene3D" id="3.20.20.450">
    <property type="entry name" value="EAL domain"/>
    <property type="match status" value="1"/>
</dbReference>
<evidence type="ECO:0000259" key="2">
    <source>
        <dbReference type="PROSITE" id="PS51833"/>
    </source>
</evidence>
<protein>
    <submittedName>
        <fullName evidence="3">Diguanylate phosphodiesterase</fullName>
    </submittedName>
</protein>